<name>A0A1L9B7M2_9BACT</name>
<reference evidence="1 2" key="2">
    <citation type="submission" date="2016-12" db="EMBL/GenBank/DDBJ databases">
        <title>Draft Genome Sequence of Cystobacter ferrugineus Strain Cbfe23.</title>
        <authorList>
            <person name="Akbar S."/>
            <person name="Dowd S.E."/>
            <person name="Stevens D.C."/>
        </authorList>
    </citation>
    <scope>NUCLEOTIDE SEQUENCE [LARGE SCALE GENOMIC DNA]</scope>
    <source>
        <strain evidence="1 2">Cbfe23</strain>
    </source>
</reference>
<evidence type="ECO:0000313" key="1">
    <source>
        <dbReference type="EMBL" id="OJH38256.1"/>
    </source>
</evidence>
<accession>A0A1L9B7M2</accession>
<sequence length="139" mass="16089">MRSSSMDVTSGEELCPVCDFAFSRVLPRQVREHDAHHRRYLVACDGIRAPARRVVREQMMREGAELLVHGETLAERVRGSERQLQALFHEHLAEVLLGHASRRLDFREVVTSMNMSGRLDGRYEQEVANELRQRYSDNL</sequence>
<protein>
    <submittedName>
        <fullName evidence="1">Uncharacterized protein</fullName>
    </submittedName>
</protein>
<gene>
    <name evidence="1" type="ORF">BON30_24255</name>
</gene>
<dbReference type="Proteomes" id="UP000182229">
    <property type="component" value="Unassembled WGS sequence"/>
</dbReference>
<evidence type="ECO:0000313" key="2">
    <source>
        <dbReference type="Proteomes" id="UP000182229"/>
    </source>
</evidence>
<proteinExistence type="predicted"/>
<organism evidence="1 2">
    <name type="scientific">Cystobacter ferrugineus</name>
    <dbReference type="NCBI Taxonomy" id="83449"/>
    <lineage>
        <taxon>Bacteria</taxon>
        <taxon>Pseudomonadati</taxon>
        <taxon>Myxococcota</taxon>
        <taxon>Myxococcia</taxon>
        <taxon>Myxococcales</taxon>
        <taxon>Cystobacterineae</taxon>
        <taxon>Archangiaceae</taxon>
        <taxon>Cystobacter</taxon>
    </lineage>
</organism>
<dbReference type="AlphaFoldDB" id="A0A1L9B7M2"/>
<dbReference type="EMBL" id="MPIN01000006">
    <property type="protein sequence ID" value="OJH38256.1"/>
    <property type="molecule type" value="Genomic_DNA"/>
</dbReference>
<dbReference type="RefSeq" id="WP_143177662.1">
    <property type="nucleotide sequence ID" value="NZ_MPIN01000006.1"/>
</dbReference>
<dbReference type="OrthoDB" id="9892074at2"/>
<reference evidence="2" key="1">
    <citation type="submission" date="2016-11" db="EMBL/GenBank/DDBJ databases">
        <authorList>
            <person name="Shukria A."/>
            <person name="Stevens D.C."/>
        </authorList>
    </citation>
    <scope>NUCLEOTIDE SEQUENCE [LARGE SCALE GENOMIC DNA]</scope>
    <source>
        <strain evidence="2">Cbfe23</strain>
    </source>
</reference>
<comment type="caution">
    <text evidence="1">The sequence shown here is derived from an EMBL/GenBank/DDBJ whole genome shotgun (WGS) entry which is preliminary data.</text>
</comment>
<dbReference type="STRING" id="83449.BON30_24255"/>
<keyword evidence="2" id="KW-1185">Reference proteome</keyword>